<evidence type="ECO:0000256" key="1">
    <source>
        <dbReference type="SAM" id="SignalP"/>
    </source>
</evidence>
<evidence type="ECO:0000259" key="2">
    <source>
        <dbReference type="Pfam" id="PF14547"/>
    </source>
</evidence>
<proteinExistence type="predicted"/>
<keyword evidence="1" id="KW-0732">Signal</keyword>
<name>A0A7I8KKX7_SPIIN</name>
<feature type="signal peptide" evidence="1">
    <location>
        <begin position="1"/>
        <end position="24"/>
    </location>
</feature>
<dbReference type="AlphaFoldDB" id="A0A7I8KKX7"/>
<sequence>MASNSQLIATFLVANLLIFTLVYGQPTPSPSLAPPPSSILTYRPNILLLSLCNLRFIIWMPNPLVNIPYCCAVIKELPSNNTATCLCLAAQANILGINISIPDDIKLLLAVCGLLVPIGFTCP</sequence>
<dbReference type="Pfam" id="PF14547">
    <property type="entry name" value="Hydrophob_seed"/>
    <property type="match status" value="1"/>
</dbReference>
<reference evidence="3" key="1">
    <citation type="submission" date="2020-02" db="EMBL/GenBank/DDBJ databases">
        <authorList>
            <person name="Scholz U."/>
            <person name="Mascher M."/>
            <person name="Fiebig A."/>
        </authorList>
    </citation>
    <scope>NUCLEOTIDE SEQUENCE</scope>
</reference>
<dbReference type="OrthoDB" id="641595at2759"/>
<feature type="chain" id="PRO_5029665490" description="Hydrophobic seed protein domain-containing protein" evidence="1">
    <location>
        <begin position="25"/>
        <end position="123"/>
    </location>
</feature>
<dbReference type="InterPro" id="IPR027923">
    <property type="entry name" value="Hydrophob_seed_dom"/>
</dbReference>
<dbReference type="Gene3D" id="1.10.110.10">
    <property type="entry name" value="Plant lipid-transfer and hydrophobic proteins"/>
    <property type="match status" value="1"/>
</dbReference>
<dbReference type="SUPFAM" id="SSF47699">
    <property type="entry name" value="Bifunctional inhibitor/lipid-transfer protein/seed storage 2S albumin"/>
    <property type="match status" value="1"/>
</dbReference>
<evidence type="ECO:0000313" key="4">
    <source>
        <dbReference type="Proteomes" id="UP000663760"/>
    </source>
</evidence>
<organism evidence="3 4">
    <name type="scientific">Spirodela intermedia</name>
    <name type="common">Intermediate duckweed</name>
    <dbReference type="NCBI Taxonomy" id="51605"/>
    <lineage>
        <taxon>Eukaryota</taxon>
        <taxon>Viridiplantae</taxon>
        <taxon>Streptophyta</taxon>
        <taxon>Embryophyta</taxon>
        <taxon>Tracheophyta</taxon>
        <taxon>Spermatophyta</taxon>
        <taxon>Magnoliopsida</taxon>
        <taxon>Liliopsida</taxon>
        <taxon>Araceae</taxon>
        <taxon>Lemnoideae</taxon>
        <taxon>Spirodela</taxon>
    </lineage>
</organism>
<keyword evidence="4" id="KW-1185">Reference proteome</keyword>
<dbReference type="PANTHER" id="PTHR31731">
    <property type="match status" value="1"/>
</dbReference>
<dbReference type="InterPro" id="IPR036312">
    <property type="entry name" value="Bifun_inhib/LTP/seed_sf"/>
</dbReference>
<gene>
    <name evidence="3" type="ORF">SI8410_06009104</name>
</gene>
<dbReference type="Proteomes" id="UP000663760">
    <property type="component" value="Chromosome 6"/>
</dbReference>
<dbReference type="EMBL" id="LR746269">
    <property type="protein sequence ID" value="CAA7398439.1"/>
    <property type="molecule type" value="Genomic_DNA"/>
</dbReference>
<protein>
    <recommendedName>
        <fullName evidence="2">Hydrophobic seed protein domain-containing protein</fullName>
    </recommendedName>
</protein>
<dbReference type="InterPro" id="IPR051636">
    <property type="entry name" value="Plant_LTP/defense-related"/>
</dbReference>
<evidence type="ECO:0000313" key="3">
    <source>
        <dbReference type="EMBL" id="CAA7398439.1"/>
    </source>
</evidence>
<feature type="domain" description="Hydrophobic seed protein" evidence="2">
    <location>
        <begin position="69"/>
        <end position="123"/>
    </location>
</feature>
<accession>A0A7I8KKX7</accession>